<sequence>MSSNSALRIAGPPKLVLFDLDDTLCDHSASLRVRLRMAFGPALDGMSGVDLNDVVEASAARSIAGTEHFADVLGEFGVTEPERISGAVQRYIGDRYRGLKLYAESLEVIQAIRQWKQIGLITNGPSKIQRDKLVWLDIAHLFPLALVSEEEGIAKPDPEIFYRALRLAGSQPEDAVYIGNDARVDVAGAQAAGLTSIWVNRSGRPWPGGTRPGYEIADLRSLIPLLGLDEPID</sequence>
<dbReference type="AlphaFoldDB" id="I4EDU4"/>
<name>I4EDU4_9BACT</name>
<dbReference type="GO" id="GO:0046872">
    <property type="term" value="F:metal ion binding"/>
    <property type="evidence" value="ECO:0007669"/>
    <property type="project" value="UniProtKB-KW"/>
</dbReference>
<reference evidence="5 6" key="1">
    <citation type="journal article" date="2012" name="ISME J.">
        <title>Nitrification expanded: discovery, physiology and genomics of a nitrite-oxidizing bacterium from the phylum Chloroflexi.</title>
        <authorList>
            <person name="Sorokin D.Y."/>
            <person name="Lucker S."/>
            <person name="Vejmelkova D."/>
            <person name="Kostrikina N.A."/>
            <person name="Kleerebezem R."/>
            <person name="Rijpstra W.I."/>
            <person name="Damste J.S."/>
            <person name="Le Paslier D."/>
            <person name="Muyzer G."/>
            <person name="Wagner M."/>
            <person name="van Loosdrecht M.C."/>
            <person name="Daims H."/>
        </authorList>
    </citation>
    <scope>NUCLEOTIDE SEQUENCE [LARGE SCALE GENOMIC DNA]</scope>
    <source>
        <strain evidence="6">none</strain>
    </source>
</reference>
<comment type="caution">
    <text evidence="5">The sequence shown here is derived from an EMBL/GenBank/DDBJ whole genome shotgun (WGS) entry which is preliminary data.</text>
</comment>
<protein>
    <submittedName>
        <fullName evidence="5">HAD-superfamily hydrolase, subfamily IA, variant 1</fullName>
    </submittedName>
</protein>
<dbReference type="SFLD" id="SFLDS00003">
    <property type="entry name" value="Haloacid_Dehalogenase"/>
    <property type="match status" value="1"/>
</dbReference>
<evidence type="ECO:0000313" key="5">
    <source>
        <dbReference type="EMBL" id="CCF82856.1"/>
    </source>
</evidence>
<dbReference type="InterPro" id="IPR051400">
    <property type="entry name" value="HAD-like_hydrolase"/>
</dbReference>
<dbReference type="PANTHER" id="PTHR46470:SF2">
    <property type="entry name" value="GLYCERALDEHYDE 3-PHOSPHATE PHOSPHATASE"/>
    <property type="match status" value="1"/>
</dbReference>
<evidence type="ECO:0000256" key="3">
    <source>
        <dbReference type="ARBA" id="ARBA00022801"/>
    </source>
</evidence>
<dbReference type="SUPFAM" id="SSF56784">
    <property type="entry name" value="HAD-like"/>
    <property type="match status" value="1"/>
</dbReference>
<dbReference type="GO" id="GO:0016791">
    <property type="term" value="F:phosphatase activity"/>
    <property type="evidence" value="ECO:0007669"/>
    <property type="project" value="TreeGrafter"/>
</dbReference>
<evidence type="ECO:0000256" key="1">
    <source>
        <dbReference type="ARBA" id="ARBA00001946"/>
    </source>
</evidence>
<dbReference type="Proteomes" id="UP000004221">
    <property type="component" value="Unassembled WGS sequence"/>
</dbReference>
<keyword evidence="6" id="KW-1185">Reference proteome</keyword>
<dbReference type="NCBIfam" id="TIGR01549">
    <property type="entry name" value="HAD-SF-IA-v1"/>
    <property type="match status" value="1"/>
</dbReference>
<dbReference type="InterPro" id="IPR006439">
    <property type="entry name" value="HAD-SF_hydro_IA"/>
</dbReference>
<keyword evidence="4" id="KW-0460">Magnesium</keyword>
<dbReference type="Gene3D" id="3.40.50.1000">
    <property type="entry name" value="HAD superfamily/HAD-like"/>
    <property type="match status" value="1"/>
</dbReference>
<dbReference type="InterPro" id="IPR036412">
    <property type="entry name" value="HAD-like_sf"/>
</dbReference>
<dbReference type="SFLD" id="SFLDG01129">
    <property type="entry name" value="C1.5:_HAD__Beta-PGM__Phosphata"/>
    <property type="match status" value="1"/>
</dbReference>
<organism evidence="5 6">
    <name type="scientific">Nitrolancea hollandica Lb</name>
    <dbReference type="NCBI Taxonomy" id="1129897"/>
    <lineage>
        <taxon>Bacteria</taxon>
        <taxon>Pseudomonadati</taxon>
        <taxon>Thermomicrobiota</taxon>
        <taxon>Thermomicrobia</taxon>
        <taxon>Sphaerobacterales</taxon>
        <taxon>Sphaerobacterineae</taxon>
        <taxon>Sphaerobacteraceae</taxon>
        <taxon>Nitrolancea</taxon>
    </lineage>
</organism>
<keyword evidence="2" id="KW-0479">Metal-binding</keyword>
<dbReference type="PRINTS" id="PR00413">
    <property type="entry name" value="HADHALOGNASE"/>
</dbReference>
<comment type="cofactor">
    <cofactor evidence="1">
        <name>Mg(2+)</name>
        <dbReference type="ChEBI" id="CHEBI:18420"/>
    </cofactor>
</comment>
<accession>I4EDU4</accession>
<gene>
    <name evidence="5" type="ORF">NITHO_160013</name>
</gene>
<evidence type="ECO:0000256" key="2">
    <source>
        <dbReference type="ARBA" id="ARBA00022723"/>
    </source>
</evidence>
<dbReference type="Pfam" id="PF00702">
    <property type="entry name" value="Hydrolase"/>
    <property type="match status" value="1"/>
</dbReference>
<dbReference type="GO" id="GO:0044281">
    <property type="term" value="P:small molecule metabolic process"/>
    <property type="evidence" value="ECO:0007669"/>
    <property type="project" value="UniProtKB-ARBA"/>
</dbReference>
<dbReference type="InterPro" id="IPR023214">
    <property type="entry name" value="HAD_sf"/>
</dbReference>
<dbReference type="RefSeq" id="WP_008475333.1">
    <property type="nucleotide sequence ID" value="NZ_CAGS01000068.1"/>
</dbReference>
<evidence type="ECO:0000313" key="6">
    <source>
        <dbReference type="Proteomes" id="UP000004221"/>
    </source>
</evidence>
<dbReference type="PANTHER" id="PTHR46470">
    <property type="entry name" value="N-ACYLNEURAMINATE-9-PHOSPHATASE"/>
    <property type="match status" value="1"/>
</dbReference>
<evidence type="ECO:0000256" key="4">
    <source>
        <dbReference type="ARBA" id="ARBA00022842"/>
    </source>
</evidence>
<dbReference type="EMBL" id="CAGS01000068">
    <property type="protein sequence ID" value="CCF82856.1"/>
    <property type="molecule type" value="Genomic_DNA"/>
</dbReference>
<keyword evidence="3 5" id="KW-0378">Hydrolase</keyword>
<proteinExistence type="predicted"/>
<dbReference type="Gene3D" id="1.20.120.710">
    <property type="entry name" value="Haloacid dehalogenase hydrolase-like domain"/>
    <property type="match status" value="1"/>
</dbReference>
<dbReference type="OrthoDB" id="9809962at2"/>